<dbReference type="OrthoDB" id="4250793at2759"/>
<accession>A0A067N5H9</accession>
<sequence length="928" mass="102783">MSTFDEEPPRLGALDWLGRGIDMTSLTPFNIRSTSSLMTVLSKVERLVKGHFIIETDKDLKERTVTIDGVKYTIPSVVSASAKSGVSSNYVTYLSGAEALRAFLDSTSVTDQLVVKTNLTSYPFEKSLPEASQFAFWNYKTDTYTASLREYMDLINQGTLLESVSALPKPFTETPDVMDAYAKFFKDFGTHVIMGTSFGARCSAVCYPPFSKFTMLICEGLNDRGEYDVTVYNERQYQIFETLAQTIFKAIGGNPQLAERLNQDDYDFDTFQQWADSARDHSVLSSITAMELWNLLRDSDVSELRDSADSLQAAFNAIVAQQKRSIITTLVVLEGKTGVAELDLLTPGATIGVGGPLPAFDPTTQDVIGLSSTKIRVGKAHSPPVTRIVPFYIVNDGSPIDISIKRDVGHAKVVVNGTTYTNTDKYAREFYHVPVTVEGDVRLKEAIAGVRTQSKCNGMYENVIESIRAPVRLLDYDEYDTRPYEVDGVTYAVPKAIGVSADANTISSTFTTYKTGGEASFSFQNDGSLASLYCGVTGNASVNAATNKMFRNTNQWAFYCFYKNRYLAQLKNYGSLLQVNPLAAAIRRLPEQFDGDNKTTVAAYKNFFDTYGTHLITKVRRGSRLLLQAWGDNSDQAINAQWTAYIRAYYGGIPSGGEYDESVKQQAHYQTFKNIVQYSNSVQGGDPQTAGRIMQNPSKYDEFQKWADSIDSHASQLSGLVVTELWTVMELSSSEYLQDAAARIETAFLFILNNPSVYKTAVTLHVESDWAEFGLITPSAVILPGERIPNLTVISETKVNFGKEKSHVYYREIINFYVVNDGSPIDFYISHGSLAGAGKGTARIVMAGKSYENNDIIDDDYNTKWFYQAPVGGTPESFHLKHRVGGINAWDATLDAYLKTQRVEEGPTIGHVRVGRDGGCQREEGSKE</sequence>
<name>A0A067N5H9_PLEO1</name>
<dbReference type="PANTHER" id="PTHR46096:SF3">
    <property type="entry name" value="PERFORIN-1"/>
    <property type="match status" value="1"/>
</dbReference>
<dbReference type="GO" id="GO:0016020">
    <property type="term" value="C:membrane"/>
    <property type="evidence" value="ECO:0007669"/>
    <property type="project" value="TreeGrafter"/>
</dbReference>
<dbReference type="PANTHER" id="PTHR46096">
    <property type="entry name" value="PERFORIN-1"/>
    <property type="match status" value="1"/>
</dbReference>
<keyword evidence="1" id="KW-0732">Signal</keyword>
<protein>
    <recommendedName>
        <fullName evidence="2">MACPF domain-containing protein</fullName>
    </recommendedName>
</protein>
<evidence type="ECO:0000259" key="2">
    <source>
        <dbReference type="PROSITE" id="PS51412"/>
    </source>
</evidence>
<evidence type="ECO:0000313" key="3">
    <source>
        <dbReference type="EMBL" id="KDQ22230.1"/>
    </source>
</evidence>
<dbReference type="InParanoid" id="A0A067N5H9"/>
<evidence type="ECO:0000256" key="1">
    <source>
        <dbReference type="ARBA" id="ARBA00022729"/>
    </source>
</evidence>
<dbReference type="EMBL" id="KL198014">
    <property type="protein sequence ID" value="KDQ22230.1"/>
    <property type="molecule type" value="Genomic_DNA"/>
</dbReference>
<feature type="domain" description="MACPF" evidence="2">
    <location>
        <begin position="1"/>
        <end position="326"/>
    </location>
</feature>
<dbReference type="STRING" id="1137138.A0A067N5H9"/>
<organism evidence="3 4">
    <name type="scientific">Pleurotus ostreatus (strain PC15)</name>
    <name type="common">Oyster mushroom</name>
    <dbReference type="NCBI Taxonomy" id="1137138"/>
    <lineage>
        <taxon>Eukaryota</taxon>
        <taxon>Fungi</taxon>
        <taxon>Dikarya</taxon>
        <taxon>Basidiomycota</taxon>
        <taxon>Agaricomycotina</taxon>
        <taxon>Agaricomycetes</taxon>
        <taxon>Agaricomycetidae</taxon>
        <taxon>Agaricales</taxon>
        <taxon>Pleurotineae</taxon>
        <taxon>Pleurotaceae</taxon>
        <taxon>Pleurotus</taxon>
    </lineage>
</organism>
<proteinExistence type="predicted"/>
<dbReference type="InterPro" id="IPR052784">
    <property type="entry name" value="Perforin-1_pore-forming"/>
</dbReference>
<dbReference type="GO" id="GO:0051607">
    <property type="term" value="P:defense response to virus"/>
    <property type="evidence" value="ECO:0007669"/>
    <property type="project" value="TreeGrafter"/>
</dbReference>
<dbReference type="PROSITE" id="PS51412">
    <property type="entry name" value="MACPF_2"/>
    <property type="match status" value="2"/>
</dbReference>
<evidence type="ECO:0000313" key="4">
    <source>
        <dbReference type="Proteomes" id="UP000027073"/>
    </source>
</evidence>
<dbReference type="HOGENOM" id="CLU_314995_0_0_1"/>
<dbReference type="Proteomes" id="UP000027073">
    <property type="component" value="Unassembled WGS sequence"/>
</dbReference>
<dbReference type="GO" id="GO:0022829">
    <property type="term" value="F:wide pore channel activity"/>
    <property type="evidence" value="ECO:0007669"/>
    <property type="project" value="TreeGrafter"/>
</dbReference>
<dbReference type="AlphaFoldDB" id="A0A067N5H9"/>
<dbReference type="VEuPathDB" id="FungiDB:PLEOSDRAFT_1086943"/>
<dbReference type="Pfam" id="PF01823">
    <property type="entry name" value="MACPF"/>
    <property type="match status" value="2"/>
</dbReference>
<gene>
    <name evidence="3" type="ORF">PLEOSDRAFT_1086943</name>
</gene>
<feature type="domain" description="MACPF" evidence="2">
    <location>
        <begin position="409"/>
        <end position="759"/>
    </location>
</feature>
<dbReference type="InterPro" id="IPR020864">
    <property type="entry name" value="MACPF"/>
</dbReference>
<reference evidence="4" key="1">
    <citation type="journal article" date="2014" name="Proc. Natl. Acad. Sci. U.S.A.">
        <title>Extensive sampling of basidiomycete genomes demonstrates inadequacy of the white-rot/brown-rot paradigm for wood decay fungi.</title>
        <authorList>
            <person name="Riley R."/>
            <person name="Salamov A.A."/>
            <person name="Brown D.W."/>
            <person name="Nagy L.G."/>
            <person name="Floudas D."/>
            <person name="Held B.W."/>
            <person name="Levasseur A."/>
            <person name="Lombard V."/>
            <person name="Morin E."/>
            <person name="Otillar R."/>
            <person name="Lindquist E.A."/>
            <person name="Sun H."/>
            <person name="LaButti K.M."/>
            <person name="Schmutz J."/>
            <person name="Jabbour D."/>
            <person name="Luo H."/>
            <person name="Baker S.E."/>
            <person name="Pisabarro A.G."/>
            <person name="Walton J.D."/>
            <person name="Blanchette R.A."/>
            <person name="Henrissat B."/>
            <person name="Martin F."/>
            <person name="Cullen D."/>
            <person name="Hibbett D.S."/>
            <person name="Grigoriev I.V."/>
        </authorList>
    </citation>
    <scope>NUCLEOTIDE SEQUENCE [LARGE SCALE GENOMIC DNA]</scope>
    <source>
        <strain evidence="4">PC15</strain>
    </source>
</reference>